<dbReference type="InterPro" id="IPR050309">
    <property type="entry name" value="Type-B_Carboxylest/Lipase"/>
</dbReference>
<dbReference type="AlphaFoldDB" id="A0A1W0WWG1"/>
<dbReference type="SUPFAM" id="SSF53474">
    <property type="entry name" value="alpha/beta-Hydrolases"/>
    <property type="match status" value="1"/>
</dbReference>
<dbReference type="Proteomes" id="UP000192578">
    <property type="component" value="Unassembled WGS sequence"/>
</dbReference>
<dbReference type="InterPro" id="IPR019819">
    <property type="entry name" value="Carboxylesterase_B_CS"/>
</dbReference>
<comment type="caution">
    <text evidence="3">The sequence shown here is derived from an EMBL/GenBank/DDBJ whole genome shotgun (WGS) entry which is preliminary data.</text>
</comment>
<feature type="signal peptide" evidence="1">
    <location>
        <begin position="1"/>
        <end position="24"/>
    </location>
</feature>
<gene>
    <name evidence="3" type="ORF">BV898_06526</name>
</gene>
<feature type="chain" id="PRO_5012484062" evidence="1">
    <location>
        <begin position="25"/>
        <end position="554"/>
    </location>
</feature>
<name>A0A1W0WWG1_HYPEX</name>
<dbReference type="PROSITE" id="PS51257">
    <property type="entry name" value="PROKAR_LIPOPROTEIN"/>
    <property type="match status" value="1"/>
</dbReference>
<feature type="domain" description="Carboxylesterase type B" evidence="2">
    <location>
        <begin position="35"/>
        <end position="507"/>
    </location>
</feature>
<dbReference type="Gene3D" id="3.40.50.1820">
    <property type="entry name" value="alpha/beta hydrolase"/>
    <property type="match status" value="1"/>
</dbReference>
<dbReference type="InterPro" id="IPR029058">
    <property type="entry name" value="AB_hydrolase_fold"/>
</dbReference>
<reference evidence="4" key="1">
    <citation type="submission" date="2017-01" db="EMBL/GenBank/DDBJ databases">
        <title>Comparative genomics of anhydrobiosis in the tardigrade Hypsibius dujardini.</title>
        <authorList>
            <person name="Yoshida Y."/>
            <person name="Koutsovoulos G."/>
            <person name="Laetsch D."/>
            <person name="Stevens L."/>
            <person name="Kumar S."/>
            <person name="Horikawa D."/>
            <person name="Ishino K."/>
            <person name="Komine S."/>
            <person name="Tomita M."/>
            <person name="Blaxter M."/>
            <person name="Arakawa K."/>
        </authorList>
    </citation>
    <scope>NUCLEOTIDE SEQUENCE [LARGE SCALE GENOMIC DNA]</scope>
    <source>
        <strain evidence="4">Z151</strain>
    </source>
</reference>
<sequence>MTLSKAITWTLLLILAGTICSCSSEVILNDLFNGIVTLSNGVTLKGIQYGLTDDRKGYVYYGYKYGKADRFKASVANENFAYLQERDQPKQGYSCPQQLLLHEPKSLIPMKEDCLFLDVYVPPVRRNNKEPFPVLFFIHGGGFRRGDKDTYNATRLAEAVGAIVVTVNYRLAALGFLSTGDEAAPGNWGIGDIKLALNWTLSNIAAFNGDPEKVTIFGESAGGALISALMLDDLVRDKVYAAVAMSGSMLDGWTLQPEPRKLANRLAAGFGCSVANSTAIVECLKNQTVDAILFGTNHFIKTVVENEKRVLFAPVIDGQHIPKDPRKILLERVNHRATPPARVGTFITGYMANDSSAFLSPSPRGYSTLNLTIISEMLTDALIWANRSPACIAKNQTVLQQIFRFYNLTNTSSQQELRSGISKISTDIFTGFGAALESTLYAREESSDNQMYQISFDPGYCGLGAFHALDVSFLFNIPLNGLLKSKKSEAVLASLDEFFAQVAHNGRAGQPSYGTRGLYRDLNQDGQWISKELHGTASIEFWEAFNAITCSSGF</sequence>
<keyword evidence="1" id="KW-0732">Signal</keyword>
<accession>A0A1W0WWG1</accession>
<dbReference type="OrthoDB" id="19653at2759"/>
<organism evidence="3 4">
    <name type="scientific">Hypsibius exemplaris</name>
    <name type="common">Freshwater tardigrade</name>
    <dbReference type="NCBI Taxonomy" id="2072580"/>
    <lineage>
        <taxon>Eukaryota</taxon>
        <taxon>Metazoa</taxon>
        <taxon>Ecdysozoa</taxon>
        <taxon>Tardigrada</taxon>
        <taxon>Eutardigrada</taxon>
        <taxon>Parachela</taxon>
        <taxon>Hypsibioidea</taxon>
        <taxon>Hypsibiidae</taxon>
        <taxon>Hypsibius</taxon>
    </lineage>
</organism>
<dbReference type="InterPro" id="IPR002018">
    <property type="entry name" value="CarbesteraseB"/>
</dbReference>
<keyword evidence="4" id="KW-1185">Reference proteome</keyword>
<evidence type="ECO:0000313" key="4">
    <source>
        <dbReference type="Proteomes" id="UP000192578"/>
    </source>
</evidence>
<evidence type="ECO:0000256" key="1">
    <source>
        <dbReference type="SAM" id="SignalP"/>
    </source>
</evidence>
<dbReference type="Pfam" id="PF00135">
    <property type="entry name" value="COesterase"/>
    <property type="match status" value="1"/>
</dbReference>
<dbReference type="PANTHER" id="PTHR11559">
    <property type="entry name" value="CARBOXYLESTERASE"/>
    <property type="match status" value="1"/>
</dbReference>
<proteinExistence type="predicted"/>
<protein>
    <submittedName>
        <fullName evidence="3">Neuroligin-4, Y-linked</fullName>
    </submittedName>
</protein>
<dbReference type="EMBL" id="MTYJ01000038">
    <property type="protein sequence ID" value="OQV19539.1"/>
    <property type="molecule type" value="Genomic_DNA"/>
</dbReference>
<dbReference type="PROSITE" id="PS00941">
    <property type="entry name" value="CARBOXYLESTERASE_B_2"/>
    <property type="match status" value="1"/>
</dbReference>
<evidence type="ECO:0000259" key="2">
    <source>
        <dbReference type="Pfam" id="PF00135"/>
    </source>
</evidence>
<evidence type="ECO:0000313" key="3">
    <source>
        <dbReference type="EMBL" id="OQV19539.1"/>
    </source>
</evidence>